<evidence type="ECO:0000256" key="1">
    <source>
        <dbReference type="SAM" id="MobiDB-lite"/>
    </source>
</evidence>
<dbReference type="Proteomes" id="UP000887566">
    <property type="component" value="Unplaced"/>
</dbReference>
<protein>
    <submittedName>
        <fullName evidence="3">Uncharacterized protein</fullName>
    </submittedName>
</protein>
<organism evidence="2 3">
    <name type="scientific">Plectus sambesii</name>
    <dbReference type="NCBI Taxonomy" id="2011161"/>
    <lineage>
        <taxon>Eukaryota</taxon>
        <taxon>Metazoa</taxon>
        <taxon>Ecdysozoa</taxon>
        <taxon>Nematoda</taxon>
        <taxon>Chromadorea</taxon>
        <taxon>Plectida</taxon>
        <taxon>Plectina</taxon>
        <taxon>Plectoidea</taxon>
        <taxon>Plectidae</taxon>
        <taxon>Plectus</taxon>
    </lineage>
</organism>
<name>A0A914W8W9_9BILA</name>
<feature type="region of interest" description="Disordered" evidence="1">
    <location>
        <begin position="1"/>
        <end position="134"/>
    </location>
</feature>
<feature type="compositionally biased region" description="Basic and acidic residues" evidence="1">
    <location>
        <begin position="122"/>
        <end position="134"/>
    </location>
</feature>
<accession>A0A914W8W9</accession>
<dbReference type="AlphaFoldDB" id="A0A914W8W9"/>
<dbReference type="WBParaSite" id="PSAMB.scaffold3485size18075.g21695.t1">
    <property type="protein sequence ID" value="PSAMB.scaffold3485size18075.g21695.t1"/>
    <property type="gene ID" value="PSAMB.scaffold3485size18075.g21695"/>
</dbReference>
<evidence type="ECO:0000313" key="3">
    <source>
        <dbReference type="WBParaSite" id="PSAMB.scaffold3485size18075.g21695.t1"/>
    </source>
</evidence>
<feature type="compositionally biased region" description="Basic residues" evidence="1">
    <location>
        <begin position="77"/>
        <end position="89"/>
    </location>
</feature>
<evidence type="ECO:0000313" key="2">
    <source>
        <dbReference type="Proteomes" id="UP000887566"/>
    </source>
</evidence>
<proteinExistence type="predicted"/>
<reference evidence="3" key="1">
    <citation type="submission" date="2022-11" db="UniProtKB">
        <authorList>
            <consortium name="WormBaseParasite"/>
        </authorList>
    </citation>
    <scope>IDENTIFICATION</scope>
</reference>
<feature type="compositionally biased region" description="Basic and acidic residues" evidence="1">
    <location>
        <begin position="32"/>
        <end position="42"/>
    </location>
</feature>
<keyword evidence="2" id="KW-1185">Reference proteome</keyword>
<sequence>MLWVGNERPPQPHRTSLALPTNIRAAAGRVRNKVDSERERVTRVTTTSDQNDHNENDDNQPAAGAKRQTTGALSTRRATRKYANRRKGTKTAVARSKGYSHSAQPSPIVPPIGRQSPLGHIHSPDSGDMRSMES</sequence>